<protein>
    <submittedName>
        <fullName evidence="3">PKD domain-containing protein</fullName>
    </submittedName>
</protein>
<dbReference type="EMBL" id="VDFR01000083">
    <property type="protein sequence ID" value="TNC43197.1"/>
    <property type="molecule type" value="Genomic_DNA"/>
</dbReference>
<dbReference type="PROSITE" id="PS50093">
    <property type="entry name" value="PKD"/>
    <property type="match status" value="2"/>
</dbReference>
<dbReference type="Pfam" id="PF18911">
    <property type="entry name" value="PKD_4"/>
    <property type="match status" value="2"/>
</dbReference>
<sequence length="1010" mass="103559">MSPSVSAAPSTVGTVVSDDPVNWTPHVLDGRVNSIAQVGDTIVLGGEFAEVREDRRIDPSETVVPRADLMAFEASTGKLSTTFLPDTDGSVNVVLPAGDGESVYVGGSFTTIGGQSAKNLARVRVSDGSLVAGFDGGSPTGVVKDLRLSGGRLYVAGMFTHIRGKRQPALATLDPQTGAFDPFVASSFEGVHNGGFTGVQKIDVDQQSTRLVAIGNFATVDGAMNRQLVMLDIAGSGASLSGFHTDFYTQACAQAFDSYMRDIDFSPDGSFFVVTTTGSYGGQNAPCDTAARFEKDRVGTNLQPSWIASTGGDTTYAVEITDAAVYTGGHARWQNNPFSGDRAGQGAVSRPGIAALDPVNGLPRAWNPTRTRGVGVFDFLANEQGLWVGSDTDRIGAYEYHGRIALMPLAGGTPIDRITTPELPNDLYLANTNGSLTKRPFTGAKPSGAQSVPSGGLNWNSVRGTFMVNGFLYAAWSDGSFSRRSFDGASFGPLEQVNTADQLVNLSDWDSDAATATGMFFDGGRLYYTRSGSSSLFYRYFTPESGVVGAKRLTASTGASGISFSGVRSMVLGGDKLVFTTSLGELKRIDWQRGPISGAPVAGTATTLSSLLTDGQSWSGVRSMFLFQDADGDGVPLPPTAEFTSSCTSLDCAFDAGASTAPSSVIESYAWDFGDGTSGTGVTADHRYAASGTFEVTLTVTNRKGTATSTTKQVQVTRVNEAPVAAFTTSCDELTCTFDGADSSDPDGTIASYEWGFGAGASATGQSVTHEFPDGGTYPVTLTVTDADGASASTVHDVVVARTALAFVGASSTNGNRTSHPLAVPSGTEVGDTLVLFFTANSSGSTVADPVGWQPLATGDADGIAGRVWTKTATAADLDGTVTVATSGTVKADLSVAVYRSNGEGGAVVSAAGAALTGPVTSVASPALTSPGGPTWLLSYFAVKASDATTITAAGLEPRASSEGSGGGRISALLGDSGGAVPGGSAGGIQASMNVSGSRAATFSVLVTAE</sequence>
<dbReference type="Gene3D" id="2.60.40.10">
    <property type="entry name" value="Immunoglobulins"/>
    <property type="match status" value="2"/>
</dbReference>
<dbReference type="InterPro" id="IPR035986">
    <property type="entry name" value="PKD_dom_sf"/>
</dbReference>
<feature type="domain" description="PKD" evidence="1">
    <location>
        <begin position="719"/>
        <end position="800"/>
    </location>
</feature>
<evidence type="ECO:0000259" key="1">
    <source>
        <dbReference type="PROSITE" id="PS50093"/>
    </source>
</evidence>
<dbReference type="InterPro" id="IPR013783">
    <property type="entry name" value="Ig-like_fold"/>
</dbReference>
<name>A0A5C4MJ71_9ACTN</name>
<accession>A0A5C4MJ71</accession>
<dbReference type="Proteomes" id="UP000306740">
    <property type="component" value="Unassembled WGS sequence"/>
</dbReference>
<dbReference type="InterPro" id="IPR022409">
    <property type="entry name" value="PKD/Chitinase_dom"/>
</dbReference>
<feature type="domain" description="PKD" evidence="1">
    <location>
        <begin position="635"/>
        <end position="717"/>
    </location>
</feature>
<dbReference type="GO" id="GO:0005975">
    <property type="term" value="P:carbohydrate metabolic process"/>
    <property type="evidence" value="ECO:0007669"/>
    <property type="project" value="UniProtKB-ARBA"/>
</dbReference>
<reference evidence="3 4" key="1">
    <citation type="submission" date="2019-05" db="EMBL/GenBank/DDBJ databases">
        <title>Mumia sp. nov., isolated from the intestinal contents of plateau pika (Ochotona curzoniae) in the Qinghai-Tibet plateau of China.</title>
        <authorList>
            <person name="Tian Z."/>
        </authorList>
    </citation>
    <scope>NUCLEOTIDE SEQUENCE [LARGE SCALE GENOMIC DNA]</scope>
    <source>
        <strain evidence="4">527</strain>
        <strain evidence="3">Z527</strain>
    </source>
</reference>
<evidence type="ECO:0000313" key="2">
    <source>
        <dbReference type="EMBL" id="TNC39314.1"/>
    </source>
</evidence>
<dbReference type="SUPFAM" id="SSF50969">
    <property type="entry name" value="YVTN repeat-like/Quinoprotein amine dehydrogenase"/>
    <property type="match status" value="1"/>
</dbReference>
<comment type="caution">
    <text evidence="3">The sequence shown here is derived from an EMBL/GenBank/DDBJ whole genome shotgun (WGS) entry which is preliminary data.</text>
</comment>
<dbReference type="InterPro" id="IPR011044">
    <property type="entry name" value="Quino_amine_DH_bsu"/>
</dbReference>
<dbReference type="InterPro" id="IPR000601">
    <property type="entry name" value="PKD_dom"/>
</dbReference>
<organism evidence="3 4">
    <name type="scientific">Mumia zhuanghuii</name>
    <dbReference type="NCBI Taxonomy" id="2585211"/>
    <lineage>
        <taxon>Bacteria</taxon>
        <taxon>Bacillati</taxon>
        <taxon>Actinomycetota</taxon>
        <taxon>Actinomycetes</taxon>
        <taxon>Propionibacteriales</taxon>
        <taxon>Nocardioidaceae</taxon>
        <taxon>Mumia</taxon>
    </lineage>
</organism>
<dbReference type="CDD" id="cd00146">
    <property type="entry name" value="PKD"/>
    <property type="match status" value="2"/>
</dbReference>
<dbReference type="AlphaFoldDB" id="A0A5C4MJ71"/>
<dbReference type="OrthoDB" id="9802683at2"/>
<dbReference type="EMBL" id="VDFR01000114">
    <property type="protein sequence ID" value="TNC39314.1"/>
    <property type="molecule type" value="Genomic_DNA"/>
</dbReference>
<dbReference type="InterPro" id="IPR013431">
    <property type="entry name" value="Delta_60_rpt"/>
</dbReference>
<dbReference type="Pfam" id="PF17164">
    <property type="entry name" value="DUF5122"/>
    <property type="match status" value="1"/>
</dbReference>
<evidence type="ECO:0000313" key="4">
    <source>
        <dbReference type="Proteomes" id="UP000306740"/>
    </source>
</evidence>
<evidence type="ECO:0000313" key="3">
    <source>
        <dbReference type="EMBL" id="TNC43197.1"/>
    </source>
</evidence>
<dbReference type="SMART" id="SM00089">
    <property type="entry name" value="PKD"/>
    <property type="match status" value="2"/>
</dbReference>
<dbReference type="Gene3D" id="2.80.10.50">
    <property type="match status" value="1"/>
</dbReference>
<gene>
    <name evidence="3" type="ORF">FHE65_18875</name>
    <name evidence="2" type="ORF">FHE65_23875</name>
</gene>
<proteinExistence type="predicted"/>
<dbReference type="SUPFAM" id="SSF49299">
    <property type="entry name" value="PKD domain"/>
    <property type="match status" value="2"/>
</dbReference>